<keyword evidence="2" id="KW-0732">Signal</keyword>
<dbReference type="Proteomes" id="UP000275846">
    <property type="component" value="Unassembled WGS sequence"/>
</dbReference>
<keyword evidence="1" id="KW-1133">Transmembrane helix</keyword>
<sequence length="353" mass="39511">MPVYLLLLALVMALMFSGTYLATEGCHYLMNKGGFEKTDYIANTFIEMLWLNVTAGLKNCSGSLTNYLQLPAPQNILAALNNKCDPKNINLNGRGFGVMGALGWSSVFNVTNYLQSNHFQNIIDKRESWLIDVYNEHSKEVEGGIDLTQFDIWEEDLKNFYGNADPQIEDGKRLLENMTEAMENLEPILTYHLERSIDLKNAVLSLNASKKAYQEVLYKIDAMYISAKAAYEPVAIQRSIGNLKVSINDTIRMITGGTLRSVLQHSYRKAAKRIEIRLENEVGGMIADITQTSFPCQKASYAWKAVAGTVCDSSGIVPQFVGLGLLIALETLLLCLFYAGLFYFSRIHYFIVG</sequence>
<keyword evidence="1" id="KW-0812">Transmembrane</keyword>
<dbReference type="WBParaSite" id="SSLN_0001127701-mRNA-1">
    <property type="protein sequence ID" value="SSLN_0001127701-mRNA-1"/>
    <property type="gene ID" value="SSLN_0001127701"/>
</dbReference>
<evidence type="ECO:0000313" key="4">
    <source>
        <dbReference type="Proteomes" id="UP000275846"/>
    </source>
</evidence>
<dbReference type="EMBL" id="UYSU01036128">
    <property type="protein sequence ID" value="VDL97239.1"/>
    <property type="molecule type" value="Genomic_DNA"/>
</dbReference>
<organism evidence="5">
    <name type="scientific">Schistocephalus solidus</name>
    <name type="common">Tapeworm</name>
    <dbReference type="NCBI Taxonomy" id="70667"/>
    <lineage>
        <taxon>Eukaryota</taxon>
        <taxon>Metazoa</taxon>
        <taxon>Spiralia</taxon>
        <taxon>Lophotrochozoa</taxon>
        <taxon>Platyhelminthes</taxon>
        <taxon>Cestoda</taxon>
        <taxon>Eucestoda</taxon>
        <taxon>Diphyllobothriidea</taxon>
        <taxon>Diphyllobothriidae</taxon>
        <taxon>Schistocephalus</taxon>
    </lineage>
</organism>
<evidence type="ECO:0000256" key="2">
    <source>
        <dbReference type="SAM" id="SignalP"/>
    </source>
</evidence>
<keyword evidence="1" id="KW-0472">Membrane</keyword>
<accession>A0A183T306</accession>
<name>A0A183T306_SCHSO</name>
<evidence type="ECO:0000256" key="1">
    <source>
        <dbReference type="SAM" id="Phobius"/>
    </source>
</evidence>
<gene>
    <name evidence="3" type="ORF">SSLN_LOCUS10854</name>
</gene>
<reference evidence="3 4" key="2">
    <citation type="submission" date="2018-11" db="EMBL/GenBank/DDBJ databases">
        <authorList>
            <consortium name="Pathogen Informatics"/>
        </authorList>
    </citation>
    <scope>NUCLEOTIDE SEQUENCE [LARGE SCALE GENOMIC DNA]</scope>
    <source>
        <strain evidence="3 4">NST_G2</strain>
    </source>
</reference>
<reference evidence="5" key="1">
    <citation type="submission" date="2016-06" db="UniProtKB">
        <authorList>
            <consortium name="WormBaseParasite"/>
        </authorList>
    </citation>
    <scope>IDENTIFICATION</scope>
</reference>
<feature type="signal peptide" evidence="2">
    <location>
        <begin position="1"/>
        <end position="21"/>
    </location>
</feature>
<feature type="transmembrane region" description="Helical" evidence="1">
    <location>
        <begin position="320"/>
        <end position="344"/>
    </location>
</feature>
<evidence type="ECO:0000313" key="5">
    <source>
        <dbReference type="WBParaSite" id="SSLN_0001127701-mRNA-1"/>
    </source>
</evidence>
<keyword evidence="4" id="KW-1185">Reference proteome</keyword>
<proteinExistence type="predicted"/>
<feature type="chain" id="PRO_5043141391" evidence="2">
    <location>
        <begin position="22"/>
        <end position="353"/>
    </location>
</feature>
<dbReference type="AlphaFoldDB" id="A0A183T306"/>
<dbReference type="OrthoDB" id="10422217at2759"/>
<protein>
    <submittedName>
        <fullName evidence="5">Glycoprotein</fullName>
    </submittedName>
</protein>
<evidence type="ECO:0000313" key="3">
    <source>
        <dbReference type="EMBL" id="VDL97239.1"/>
    </source>
</evidence>